<dbReference type="SUPFAM" id="SSF101898">
    <property type="entry name" value="NHL repeat"/>
    <property type="match status" value="1"/>
</dbReference>
<feature type="binding site" evidence="8">
    <location>
        <position position="233"/>
    </location>
    <ligand>
        <name>a protein</name>
        <dbReference type="ChEBI" id="CHEBI:16541"/>
    </ligand>
    <ligandPart>
        <name>C-terminal Xaa-(2S)-2-hydroxyglycine residue</name>
        <dbReference type="ChEBI" id="CHEBI:142768"/>
    </ligandPart>
</feature>
<dbReference type="PRINTS" id="PR00790">
    <property type="entry name" value="PAMONOXGNASE"/>
</dbReference>
<dbReference type="InterPro" id="IPR000720">
    <property type="entry name" value="PHM/PAL"/>
</dbReference>
<gene>
    <name evidence="14" type="ORF">g.19205</name>
    <name evidence="15" type="ORF">g.19206</name>
    <name evidence="16" type="ORF">g.19207</name>
    <name evidence="17" type="ORF">g.19208</name>
</gene>
<sequence length="483" mass="53037">MIIKNSYLMVIAVCPFLCFHVTADLNTEIKVDASSDDHDGSHKKQSLLADEENFNKAKRSAYQQPLLNNPSSLLSEDWTLNADWPGRNGVHFGQVAGVTVNKQGEVVVFHRGDHVWGAGSFDPLNQYLEKDKGPISSPTVLVIHPETGAVLQKWGENMFYLPHGISLDQEENVWLTDVALHQVFKFPPLSRNERSPLLALGKPFVPGNSAVRFCKPTSVAVTPWGDFFVADGYCNSRLIKFNKSGVKISEIGHGTFTFGIRMPDPYAFNLPHALTLVEDRKLVCVADRENGRVLCFDWINGTYAFSISSPQIGSLIYSVTYSPLDGGLFFVVNGQERKYNAVPVRGYVISASNQRLLAYFGDGLKMPHDLAVSPDGRSVYVAEIGPNMVHKYSHNGTLGPAVGTTVNPQSPPELLAPISPQSLSLRSPQGTVLPAVLVTCAAILFGAAIVTAALVYSRARRRGMSTAEHNFYRETTKLVEDEM</sequence>
<feature type="binding site" evidence="9">
    <location>
        <position position="368"/>
    </location>
    <ligand>
        <name>Zn(2+)</name>
        <dbReference type="ChEBI" id="CHEBI:29105"/>
        <note>catalytic</note>
    </ligand>
</feature>
<evidence type="ECO:0000313" key="16">
    <source>
        <dbReference type="EMBL" id="JAS90601.1"/>
    </source>
</evidence>
<evidence type="ECO:0000256" key="1">
    <source>
        <dbReference type="ARBA" id="ARBA00012343"/>
    </source>
</evidence>
<keyword evidence="12" id="KW-0812">Transmembrane</keyword>
<keyword evidence="9" id="KW-0862">Zinc</keyword>
<feature type="binding site" evidence="8">
    <location>
        <position position="111"/>
    </location>
    <ligand>
        <name>a protein</name>
        <dbReference type="ChEBI" id="CHEBI:16541"/>
    </ligand>
    <ligandPart>
        <name>C-terminal Xaa-(2S)-2-hydroxyglycine residue</name>
        <dbReference type="ChEBI" id="CHEBI:142768"/>
    </ligandPart>
</feature>
<feature type="binding site" evidence="9">
    <location>
        <position position="163"/>
    </location>
    <ligand>
        <name>Zn(2+)</name>
        <dbReference type="ChEBI" id="CHEBI:29105"/>
        <note>catalytic</note>
    </ligand>
</feature>
<reference evidence="14" key="1">
    <citation type="submission" date="2015-11" db="EMBL/GenBank/DDBJ databases">
        <title>De novo transcriptome assembly of four potential Pierce s Disease insect vectors from Arizona vineyards.</title>
        <authorList>
            <person name="Tassone E.E."/>
        </authorList>
    </citation>
    <scope>NUCLEOTIDE SEQUENCE</scope>
</reference>
<protein>
    <recommendedName>
        <fullName evidence="1">peptidylamidoglycolate lyase</fullName>
        <ecNumber evidence="1">4.3.2.5</ecNumber>
    </recommendedName>
</protein>
<evidence type="ECO:0000313" key="14">
    <source>
        <dbReference type="EMBL" id="JAS84939.1"/>
    </source>
</evidence>
<dbReference type="GO" id="GO:0046872">
    <property type="term" value="F:metal ion binding"/>
    <property type="evidence" value="ECO:0007669"/>
    <property type="project" value="UniProtKB-KW"/>
</dbReference>
<keyword evidence="5 10" id="KW-1015">Disulfide bond</keyword>
<feature type="binding site" evidence="8">
    <location>
        <position position="288"/>
    </location>
    <ligand>
        <name>a protein</name>
        <dbReference type="ChEBI" id="CHEBI:16541"/>
    </ligand>
    <ligandPart>
        <name>C-terminal Xaa-(2S)-2-hydroxyglycine residue</name>
        <dbReference type="ChEBI" id="CHEBI:142768"/>
    </ligandPart>
</feature>
<feature type="binding site" evidence="9">
    <location>
        <position position="369"/>
    </location>
    <ligand>
        <name>Ca(2+)</name>
        <dbReference type="ChEBI" id="CHEBI:29108"/>
        <note>structural</note>
    </ligand>
</feature>
<organism evidence="14">
    <name type="scientific">Homalodisca liturata</name>
    <dbReference type="NCBI Taxonomy" id="320908"/>
    <lineage>
        <taxon>Eukaryota</taxon>
        <taxon>Metazoa</taxon>
        <taxon>Ecdysozoa</taxon>
        <taxon>Arthropoda</taxon>
        <taxon>Hexapoda</taxon>
        <taxon>Insecta</taxon>
        <taxon>Pterygota</taxon>
        <taxon>Neoptera</taxon>
        <taxon>Paraneoptera</taxon>
        <taxon>Hemiptera</taxon>
        <taxon>Auchenorrhyncha</taxon>
        <taxon>Membracoidea</taxon>
        <taxon>Cicadellidae</taxon>
        <taxon>Cicadellinae</taxon>
        <taxon>Proconiini</taxon>
        <taxon>Homalodisca</taxon>
    </lineage>
</organism>
<evidence type="ECO:0000256" key="6">
    <source>
        <dbReference type="ARBA" id="ARBA00023180"/>
    </source>
</evidence>
<feature type="signal peptide" evidence="13">
    <location>
        <begin position="1"/>
        <end position="23"/>
    </location>
</feature>
<accession>A0A1B6IDE5</accession>
<name>A0A1B6IDE5_9HEMI</name>
<proteinExistence type="predicted"/>
<keyword evidence="2 9" id="KW-0479">Metal-binding</keyword>
<feature type="binding site" evidence="9">
    <location>
        <position position="272"/>
    </location>
    <ligand>
        <name>Zn(2+)</name>
        <dbReference type="ChEBI" id="CHEBI:29105"/>
        <note>catalytic</note>
    </ligand>
</feature>
<feature type="binding site" evidence="9">
    <location>
        <position position="98"/>
    </location>
    <ligand>
        <name>Ca(2+)</name>
        <dbReference type="ChEBI" id="CHEBI:29108"/>
        <note>structural</note>
    </ligand>
</feature>
<evidence type="ECO:0000256" key="4">
    <source>
        <dbReference type="ARBA" id="ARBA00022737"/>
    </source>
</evidence>
<keyword evidence="7" id="KW-0456">Lyase</keyword>
<feature type="disulfide bond" evidence="10">
    <location>
        <begin position="284"/>
        <end position="295"/>
    </location>
</feature>
<evidence type="ECO:0000256" key="7">
    <source>
        <dbReference type="ARBA" id="ARBA00023239"/>
    </source>
</evidence>
<dbReference type="Gene3D" id="2.120.10.30">
    <property type="entry name" value="TolB, C-terminal domain"/>
    <property type="match status" value="1"/>
</dbReference>
<evidence type="ECO:0000313" key="15">
    <source>
        <dbReference type="EMBL" id="JAS87549.1"/>
    </source>
</evidence>
<keyword evidence="9" id="KW-0106">Calcium</keyword>
<keyword evidence="3 13" id="KW-0732">Signal</keyword>
<evidence type="ECO:0000256" key="13">
    <source>
        <dbReference type="SAM" id="SignalP"/>
    </source>
</evidence>
<evidence type="ECO:0000256" key="12">
    <source>
        <dbReference type="SAM" id="Phobius"/>
    </source>
</evidence>
<dbReference type="PANTHER" id="PTHR10680:SF14">
    <property type="entry name" value="PEPTIDYL-GLYCINE ALPHA-AMIDATING MONOOXYGENASE"/>
    <property type="match status" value="1"/>
</dbReference>
<dbReference type="GO" id="GO:0005576">
    <property type="term" value="C:extracellular region"/>
    <property type="evidence" value="ECO:0007669"/>
    <property type="project" value="TreeGrafter"/>
</dbReference>
<dbReference type="PANTHER" id="PTHR10680">
    <property type="entry name" value="PEPTIDYL-GLYCINE ALPHA-AMIDATING MONOOXYGENASE"/>
    <property type="match status" value="1"/>
</dbReference>
<dbReference type="EMBL" id="GECU01022767">
    <property type="protein sequence ID" value="JAS84939.1"/>
    <property type="molecule type" value="Transcribed_RNA"/>
</dbReference>
<dbReference type="PROSITE" id="PS51125">
    <property type="entry name" value="NHL"/>
    <property type="match status" value="1"/>
</dbReference>
<keyword evidence="12" id="KW-0472">Membrane</keyword>
<dbReference type="InterPro" id="IPR011042">
    <property type="entry name" value="6-blade_b-propeller_TolB-like"/>
</dbReference>
<dbReference type="GO" id="GO:0004598">
    <property type="term" value="F:peptidylamidoglycolate lyase activity"/>
    <property type="evidence" value="ECO:0007669"/>
    <property type="project" value="UniProtKB-EC"/>
</dbReference>
<comment type="cofactor">
    <cofactor evidence="9">
        <name>Zn(2+)</name>
        <dbReference type="ChEBI" id="CHEBI:29105"/>
    </cofactor>
    <text evidence="9">Binds one Zn(2+) ion per subunit.</text>
</comment>
<dbReference type="EC" id="4.3.2.5" evidence="1"/>
<keyword evidence="12" id="KW-1133">Transmembrane helix</keyword>
<dbReference type="GO" id="GO:0006518">
    <property type="term" value="P:peptide metabolic process"/>
    <property type="evidence" value="ECO:0007669"/>
    <property type="project" value="InterPro"/>
</dbReference>
<feature type="chain" id="PRO_5008585092" description="peptidylamidoglycolate lyase" evidence="13">
    <location>
        <begin position="24"/>
        <end position="483"/>
    </location>
</feature>
<dbReference type="GO" id="GO:0016020">
    <property type="term" value="C:membrane"/>
    <property type="evidence" value="ECO:0007669"/>
    <property type="project" value="InterPro"/>
</dbReference>
<dbReference type="InterPro" id="IPR001258">
    <property type="entry name" value="NHL_repeat"/>
</dbReference>
<dbReference type="AlphaFoldDB" id="A0A1B6IDE5"/>
<evidence type="ECO:0000256" key="9">
    <source>
        <dbReference type="PIRSR" id="PIRSR600720-2"/>
    </source>
</evidence>
<evidence type="ECO:0000256" key="5">
    <source>
        <dbReference type="ARBA" id="ARBA00023157"/>
    </source>
</evidence>
<dbReference type="Pfam" id="PF01436">
    <property type="entry name" value="NHL"/>
    <property type="match status" value="2"/>
</dbReference>
<dbReference type="EMBL" id="GECU01020157">
    <property type="protein sequence ID" value="JAS87549.1"/>
    <property type="molecule type" value="Transcribed_RNA"/>
</dbReference>
<evidence type="ECO:0000313" key="17">
    <source>
        <dbReference type="EMBL" id="JAT05696.1"/>
    </source>
</evidence>
<feature type="transmembrane region" description="Helical" evidence="12">
    <location>
        <begin position="432"/>
        <end position="456"/>
    </location>
</feature>
<evidence type="ECO:0000256" key="8">
    <source>
        <dbReference type="PIRSR" id="PIRSR600720-1"/>
    </source>
</evidence>
<feature type="disulfide bond" evidence="10">
    <location>
        <begin position="214"/>
        <end position="234"/>
    </location>
</feature>
<keyword evidence="4" id="KW-0677">Repeat</keyword>
<evidence type="ECO:0000256" key="10">
    <source>
        <dbReference type="PIRSR" id="PIRSR600720-3"/>
    </source>
</evidence>
<dbReference type="EMBL" id="GECU01017105">
    <property type="protein sequence ID" value="JAS90601.1"/>
    <property type="molecule type" value="Transcribed_RNA"/>
</dbReference>
<evidence type="ECO:0000256" key="3">
    <source>
        <dbReference type="ARBA" id="ARBA00022729"/>
    </source>
</evidence>
<evidence type="ECO:0000256" key="11">
    <source>
        <dbReference type="PROSITE-ProRule" id="PRU00504"/>
    </source>
</evidence>
<dbReference type="CDD" id="cd14958">
    <property type="entry name" value="NHL_PAL_like"/>
    <property type="match status" value="1"/>
</dbReference>
<dbReference type="EMBL" id="GECU01002011">
    <property type="protein sequence ID" value="JAT05696.1"/>
    <property type="molecule type" value="Transcribed_RNA"/>
</dbReference>
<feature type="repeat" description="NHL" evidence="11">
    <location>
        <begin position="213"/>
        <end position="244"/>
    </location>
</feature>
<evidence type="ECO:0000256" key="2">
    <source>
        <dbReference type="ARBA" id="ARBA00022723"/>
    </source>
</evidence>
<keyword evidence="6" id="KW-0325">Glycoprotein</keyword>